<dbReference type="Gene3D" id="1.20.1050.10">
    <property type="match status" value="1"/>
</dbReference>
<name>A0A2A9NIJ5_9AGAR</name>
<dbReference type="CDD" id="cd00299">
    <property type="entry name" value="GST_C_family"/>
    <property type="match status" value="1"/>
</dbReference>
<organism evidence="3 4">
    <name type="scientific">Amanita thiersii Skay4041</name>
    <dbReference type="NCBI Taxonomy" id="703135"/>
    <lineage>
        <taxon>Eukaryota</taxon>
        <taxon>Fungi</taxon>
        <taxon>Dikarya</taxon>
        <taxon>Basidiomycota</taxon>
        <taxon>Agaricomycotina</taxon>
        <taxon>Agaricomycetes</taxon>
        <taxon>Agaricomycetidae</taxon>
        <taxon>Agaricales</taxon>
        <taxon>Pluteineae</taxon>
        <taxon>Amanitaceae</taxon>
        <taxon>Amanita</taxon>
    </lineage>
</organism>
<dbReference type="PROSITE" id="PS50404">
    <property type="entry name" value="GST_NTER"/>
    <property type="match status" value="1"/>
</dbReference>
<dbReference type="InterPro" id="IPR010987">
    <property type="entry name" value="Glutathione-S-Trfase_C-like"/>
</dbReference>
<dbReference type="EMBL" id="KZ302004">
    <property type="protein sequence ID" value="PFH50409.1"/>
    <property type="molecule type" value="Genomic_DNA"/>
</dbReference>
<gene>
    <name evidence="3" type="ORF">AMATHDRAFT_145151</name>
</gene>
<keyword evidence="4" id="KW-1185">Reference proteome</keyword>
<evidence type="ECO:0000313" key="4">
    <source>
        <dbReference type="Proteomes" id="UP000242287"/>
    </source>
</evidence>
<dbReference type="Pfam" id="PF13410">
    <property type="entry name" value="GST_C_2"/>
    <property type="match status" value="1"/>
</dbReference>
<protein>
    <recommendedName>
        <fullName evidence="5">GST N-terminal domain-containing protein</fullName>
    </recommendedName>
</protein>
<feature type="domain" description="GST C-terminal" evidence="2">
    <location>
        <begin position="124"/>
        <end position="273"/>
    </location>
</feature>
<reference evidence="3 4" key="1">
    <citation type="submission" date="2014-02" db="EMBL/GenBank/DDBJ databases">
        <title>Transposable element dynamics among asymbiotic and ectomycorrhizal Amanita fungi.</title>
        <authorList>
            <consortium name="DOE Joint Genome Institute"/>
            <person name="Hess J."/>
            <person name="Skrede I."/>
            <person name="Wolfe B."/>
            <person name="LaButti K."/>
            <person name="Ohm R.A."/>
            <person name="Grigoriev I.V."/>
            <person name="Pringle A."/>
        </authorList>
    </citation>
    <scope>NUCLEOTIDE SEQUENCE [LARGE SCALE GENOMIC DNA]</scope>
    <source>
        <strain evidence="3 4">SKay4041</strain>
    </source>
</reference>
<evidence type="ECO:0008006" key="5">
    <source>
        <dbReference type="Google" id="ProtNLM"/>
    </source>
</evidence>
<dbReference type="CDD" id="cd00570">
    <property type="entry name" value="GST_N_family"/>
    <property type="match status" value="1"/>
</dbReference>
<dbReference type="InterPro" id="IPR036249">
    <property type="entry name" value="Thioredoxin-like_sf"/>
</dbReference>
<dbReference type="PROSITE" id="PS50405">
    <property type="entry name" value="GST_CTER"/>
    <property type="match status" value="1"/>
</dbReference>
<dbReference type="InterPro" id="IPR004045">
    <property type="entry name" value="Glutathione_S-Trfase_N"/>
</dbReference>
<dbReference type="AlphaFoldDB" id="A0A2A9NIJ5"/>
<dbReference type="STRING" id="703135.A0A2A9NIJ5"/>
<accession>A0A2A9NIJ5</accession>
<dbReference type="Gene3D" id="3.40.30.10">
    <property type="entry name" value="Glutaredoxin"/>
    <property type="match status" value="1"/>
</dbReference>
<sequence length="285" mass="32299">MSNKFDSGKLYHIKCTGDALVTAEAHSVDAPITLFGACFCPFVHRVWVALEYLGIPYKVNEINPYQNPKPQELLEISPKGLVPALKLHEYNPPRALNESTIILEYLEEVAKNTGKRSLLPPTNNPYARSLIRLQADHVSRILIPAWYRYLQAQDIEKQIAGGRDLHDAIAGLVKLFERAEEELGGDPELRKSLGLWVEGGDLGWADVMVAPWIYRASNVLKHYRAFEMPQGDKFNAWTQRVFNHPSFKRTCSTDQLYLDSYERYAYNRPNTSQVADAINAGRALP</sequence>
<dbReference type="PANTHER" id="PTHR43968:SF6">
    <property type="entry name" value="GLUTATHIONE S-TRANSFERASE OMEGA"/>
    <property type="match status" value="1"/>
</dbReference>
<dbReference type="GO" id="GO:0005737">
    <property type="term" value="C:cytoplasm"/>
    <property type="evidence" value="ECO:0007669"/>
    <property type="project" value="TreeGrafter"/>
</dbReference>
<evidence type="ECO:0000259" key="1">
    <source>
        <dbReference type="PROSITE" id="PS50404"/>
    </source>
</evidence>
<dbReference type="Pfam" id="PF13409">
    <property type="entry name" value="GST_N_2"/>
    <property type="match status" value="1"/>
</dbReference>
<evidence type="ECO:0000313" key="3">
    <source>
        <dbReference type="EMBL" id="PFH50409.1"/>
    </source>
</evidence>
<dbReference type="SUPFAM" id="SSF47616">
    <property type="entry name" value="GST C-terminal domain-like"/>
    <property type="match status" value="1"/>
</dbReference>
<evidence type="ECO:0000259" key="2">
    <source>
        <dbReference type="PROSITE" id="PS50405"/>
    </source>
</evidence>
<dbReference type="InterPro" id="IPR036282">
    <property type="entry name" value="Glutathione-S-Trfase_C_sf"/>
</dbReference>
<dbReference type="SFLD" id="SFLDG00358">
    <property type="entry name" value="Main_(cytGST)"/>
    <property type="match status" value="1"/>
</dbReference>
<dbReference type="SUPFAM" id="SSF52833">
    <property type="entry name" value="Thioredoxin-like"/>
    <property type="match status" value="1"/>
</dbReference>
<dbReference type="SFLD" id="SFLDS00019">
    <property type="entry name" value="Glutathione_Transferase_(cytos"/>
    <property type="match status" value="1"/>
</dbReference>
<feature type="domain" description="GST N-terminal" evidence="1">
    <location>
        <begin position="30"/>
        <end position="114"/>
    </location>
</feature>
<dbReference type="Proteomes" id="UP000242287">
    <property type="component" value="Unassembled WGS sequence"/>
</dbReference>
<dbReference type="InterPro" id="IPR050983">
    <property type="entry name" value="GST_Omega/HSP26"/>
</dbReference>
<dbReference type="PANTHER" id="PTHR43968">
    <property type="match status" value="1"/>
</dbReference>
<proteinExistence type="predicted"/>
<dbReference type="InterPro" id="IPR040079">
    <property type="entry name" value="Glutathione_S-Trfase"/>
</dbReference>
<dbReference type="OrthoDB" id="4951845at2759"/>